<feature type="region of interest" description="Disordered" evidence="1">
    <location>
        <begin position="147"/>
        <end position="200"/>
    </location>
</feature>
<dbReference type="Proteomes" id="UP000823388">
    <property type="component" value="Chromosome 3N"/>
</dbReference>
<sequence>MVFRRQGKGILCRAMVQQGGLTGQLPCLGSSFVVSLSLWGKGSRLTMHLNKVARDLSEFIAQEITGSQVYNHLRKWHARWVKICRLKELSGALWVEDLCMISLSAEHYTGHVKDHPKDAEFLKVHLVNYAQMQAIFASGVATGRFAMGSNEPLGEPPSQDAIDLDTEGDGPAAPSVATDNKNRADASGSGKRKRASFEDQGGSMAALTEAVKGFAGAVKDTIHAEGALEIVRAVMGCSNFTKAQLMFYLDHLMEHKRSALGFLDMDDEEKDLWLTNHLTKNDLLY</sequence>
<name>A0A8T0U5V2_PANVG</name>
<evidence type="ECO:0000313" key="2">
    <source>
        <dbReference type="EMBL" id="KAG2616406.1"/>
    </source>
</evidence>
<dbReference type="AlphaFoldDB" id="A0A8T0U5V2"/>
<evidence type="ECO:0008006" key="4">
    <source>
        <dbReference type="Google" id="ProtNLM"/>
    </source>
</evidence>
<protein>
    <recommendedName>
        <fullName evidence="4">Myb/SANT-like domain-containing protein</fullName>
    </recommendedName>
</protein>
<evidence type="ECO:0000313" key="3">
    <source>
        <dbReference type="Proteomes" id="UP000823388"/>
    </source>
</evidence>
<gene>
    <name evidence="2" type="ORF">PVAP13_3NG198038</name>
</gene>
<organism evidence="2 3">
    <name type="scientific">Panicum virgatum</name>
    <name type="common">Blackwell switchgrass</name>
    <dbReference type="NCBI Taxonomy" id="38727"/>
    <lineage>
        <taxon>Eukaryota</taxon>
        <taxon>Viridiplantae</taxon>
        <taxon>Streptophyta</taxon>
        <taxon>Embryophyta</taxon>
        <taxon>Tracheophyta</taxon>
        <taxon>Spermatophyta</taxon>
        <taxon>Magnoliopsida</taxon>
        <taxon>Liliopsida</taxon>
        <taxon>Poales</taxon>
        <taxon>Poaceae</taxon>
        <taxon>PACMAD clade</taxon>
        <taxon>Panicoideae</taxon>
        <taxon>Panicodae</taxon>
        <taxon>Paniceae</taxon>
        <taxon>Panicinae</taxon>
        <taxon>Panicum</taxon>
        <taxon>Panicum sect. Hiantes</taxon>
    </lineage>
</organism>
<dbReference type="PANTHER" id="PTHR47127">
    <property type="entry name" value="10A19I.15"/>
    <property type="match status" value="1"/>
</dbReference>
<keyword evidence="3" id="KW-1185">Reference proteome</keyword>
<proteinExistence type="predicted"/>
<dbReference type="EMBL" id="CM029042">
    <property type="protein sequence ID" value="KAG2616406.1"/>
    <property type="molecule type" value="Genomic_DNA"/>
</dbReference>
<comment type="caution">
    <text evidence="2">The sequence shown here is derived from an EMBL/GenBank/DDBJ whole genome shotgun (WGS) entry which is preliminary data.</text>
</comment>
<reference evidence="2" key="1">
    <citation type="submission" date="2020-05" db="EMBL/GenBank/DDBJ databases">
        <title>WGS assembly of Panicum virgatum.</title>
        <authorList>
            <person name="Lovell J.T."/>
            <person name="Jenkins J."/>
            <person name="Shu S."/>
            <person name="Juenger T.E."/>
            <person name="Schmutz J."/>
        </authorList>
    </citation>
    <scope>NUCLEOTIDE SEQUENCE</scope>
    <source>
        <strain evidence="2">AP13</strain>
    </source>
</reference>
<accession>A0A8T0U5V2</accession>
<evidence type="ECO:0000256" key="1">
    <source>
        <dbReference type="SAM" id="MobiDB-lite"/>
    </source>
</evidence>